<protein>
    <recommendedName>
        <fullName evidence="3">DUF2357 domain-containing protein</fullName>
    </recommendedName>
</protein>
<evidence type="ECO:0000313" key="2">
    <source>
        <dbReference type="Proteomes" id="UP000664344"/>
    </source>
</evidence>
<dbReference type="RefSeq" id="WP_206557119.1">
    <property type="nucleotide sequence ID" value="NZ_JAFKDB010000008.1"/>
</dbReference>
<organism evidence="1 2">
    <name type="scientific">Marinobacter daepoensis</name>
    <dbReference type="NCBI Taxonomy" id="262077"/>
    <lineage>
        <taxon>Bacteria</taxon>
        <taxon>Pseudomonadati</taxon>
        <taxon>Pseudomonadota</taxon>
        <taxon>Gammaproteobacteria</taxon>
        <taxon>Pseudomonadales</taxon>
        <taxon>Marinobacteraceae</taxon>
        <taxon>Marinobacter</taxon>
    </lineage>
</organism>
<sequence>MRLEFEILSEPRRGRVVTLDQDNPSPGRLPWVLETEAFRITLTTEEPSEAASLVFDSVVIELSPDDESGRSFSILPQRSDRGILKGLFYNYIGVAVCCVEVVQGTDRIFDEVGSVEVLAKKASAEQVHQMIDYILAIDEADQLHSKSPTRRQAGIDREFGERPIRLIEQLAEAVRILQDQTPYLVGSPISALKTRHEILDGAAVRDLGEEDITWLANNLSVLEDASDPENAVLKHQGRLYQAREIQSTVLHENTDLYENQIIHGYVDSLLRFVHQLLEGYQHEEKSLTLNHYDGYVSFFDVAQDWLSKKNQTHIARLKKLKSDILELQALMNRFIPVRKIDRSLPRFTPRVRSNRHYAVIFRAAHEWYQGAKIDWGFEQMLLSITNIPKLFELYCTLMVRQWLITHYGVGVGHRQSISSDSDLVWEGEVETGYLRMRYEPHYWMPGHGNHRGLIANTEIRTINRARTDGPGVRRTGEFLRRTPDISLEFTDSEQLLKVVVLDAKYTRQQLAFDNHLRDCTFKYVHGLGSTANRLLVQGVFILHPHEQTEYCDFHAQPFGVFGHHPQLPMLGILGLNMSDVETQLDGLLQRLISMTGN</sequence>
<evidence type="ECO:0000313" key="1">
    <source>
        <dbReference type="EMBL" id="MBN7769709.1"/>
    </source>
</evidence>
<reference evidence="1 2" key="1">
    <citation type="submission" date="2021-02" db="EMBL/GenBank/DDBJ databases">
        <title>PHA producing bacteria isolated from coastal sediment in Guangdong, Shenzhen.</title>
        <authorList>
            <person name="Zheng W."/>
            <person name="Yu S."/>
            <person name="Huang Y."/>
        </authorList>
    </citation>
    <scope>NUCLEOTIDE SEQUENCE [LARGE SCALE GENOMIC DNA]</scope>
    <source>
        <strain evidence="1 2">TN21-5</strain>
    </source>
</reference>
<accession>A0ABS3BDH9</accession>
<evidence type="ECO:0008006" key="3">
    <source>
        <dbReference type="Google" id="ProtNLM"/>
    </source>
</evidence>
<keyword evidence="2" id="KW-1185">Reference proteome</keyword>
<proteinExistence type="predicted"/>
<gene>
    <name evidence="1" type="ORF">JYP53_07330</name>
</gene>
<comment type="caution">
    <text evidence="1">The sequence shown here is derived from an EMBL/GenBank/DDBJ whole genome shotgun (WGS) entry which is preliminary data.</text>
</comment>
<name>A0ABS3BDH9_9GAMM</name>
<dbReference type="Proteomes" id="UP000664344">
    <property type="component" value="Unassembled WGS sequence"/>
</dbReference>
<dbReference type="EMBL" id="JAFKDB010000008">
    <property type="protein sequence ID" value="MBN7769709.1"/>
    <property type="molecule type" value="Genomic_DNA"/>
</dbReference>